<dbReference type="EMBL" id="JASTZU010000062">
    <property type="protein sequence ID" value="MDL4842674.1"/>
    <property type="molecule type" value="Genomic_DNA"/>
</dbReference>
<dbReference type="Proteomes" id="UP001235343">
    <property type="component" value="Unassembled WGS sequence"/>
</dbReference>
<evidence type="ECO:0000313" key="3">
    <source>
        <dbReference type="Proteomes" id="UP001235343"/>
    </source>
</evidence>
<feature type="region of interest" description="Disordered" evidence="1">
    <location>
        <begin position="42"/>
        <end position="79"/>
    </location>
</feature>
<organism evidence="2 3">
    <name type="scientific">Aquibacillus rhizosphaerae</name>
    <dbReference type="NCBI Taxonomy" id="3051431"/>
    <lineage>
        <taxon>Bacteria</taxon>
        <taxon>Bacillati</taxon>
        <taxon>Bacillota</taxon>
        <taxon>Bacilli</taxon>
        <taxon>Bacillales</taxon>
        <taxon>Bacillaceae</taxon>
        <taxon>Aquibacillus</taxon>
    </lineage>
</organism>
<keyword evidence="3" id="KW-1185">Reference proteome</keyword>
<feature type="compositionally biased region" description="Acidic residues" evidence="1">
    <location>
        <begin position="45"/>
        <end position="59"/>
    </location>
</feature>
<name>A0ABT7LB83_9BACI</name>
<accession>A0ABT7LB83</accession>
<protein>
    <submittedName>
        <fullName evidence="2">YozQ family protein</fullName>
    </submittedName>
</protein>
<reference evidence="2 3" key="1">
    <citation type="submission" date="2023-06" db="EMBL/GenBank/DDBJ databases">
        <title>Aquibacillus rhizosphaerae LR5S19.</title>
        <authorList>
            <person name="Sun J.-Q."/>
        </authorList>
    </citation>
    <scope>NUCLEOTIDE SEQUENCE [LARGE SCALE GENOMIC DNA]</scope>
    <source>
        <strain evidence="2 3">LR5S19</strain>
    </source>
</reference>
<gene>
    <name evidence="2" type="ORF">QQS35_19765</name>
</gene>
<sequence>MAKNNVKKVSQEDTNKVAEKMYDNSDYEASDLIDMGTAITHEQASDDYTEGTIDGEIDSVNENGGLKSDKGKEIPREGF</sequence>
<dbReference type="Pfam" id="PF13217">
    <property type="entry name" value="DUF4025"/>
    <property type="match status" value="1"/>
</dbReference>
<comment type="caution">
    <text evidence="2">The sequence shown here is derived from an EMBL/GenBank/DDBJ whole genome shotgun (WGS) entry which is preliminary data.</text>
</comment>
<evidence type="ECO:0000256" key="1">
    <source>
        <dbReference type="SAM" id="MobiDB-lite"/>
    </source>
</evidence>
<feature type="compositionally biased region" description="Basic and acidic residues" evidence="1">
    <location>
        <begin position="67"/>
        <end position="79"/>
    </location>
</feature>
<dbReference type="InterPro" id="IPR025100">
    <property type="entry name" value="DUF4025"/>
</dbReference>
<evidence type="ECO:0000313" key="2">
    <source>
        <dbReference type="EMBL" id="MDL4842674.1"/>
    </source>
</evidence>
<proteinExistence type="predicted"/>
<dbReference type="RefSeq" id="WP_285933964.1">
    <property type="nucleotide sequence ID" value="NZ_JASTZU010000062.1"/>
</dbReference>